<name>A0ABQ9DNG6_9PASS</name>
<evidence type="ECO:0000313" key="1">
    <source>
        <dbReference type="EMBL" id="KAJ7423245.1"/>
    </source>
</evidence>
<protein>
    <submittedName>
        <fullName evidence="1">Uncharacterized protein</fullName>
    </submittedName>
</protein>
<sequence length="143" mass="16177">MHPLGKTPLEEFHGGLSPVLEQGKSVRCPFPEEETLAETMCDETDCRSHFLSPGLLGEEVEIWRQSPGRREGVPHPFPERVYVCFINPDCLQYATDFTTLLHKEDCLHREGSSDCSGHLAQMHATALNTEWTLKDILNILVEM</sequence>
<dbReference type="EMBL" id="WHWB01032877">
    <property type="protein sequence ID" value="KAJ7423245.1"/>
    <property type="molecule type" value="Genomic_DNA"/>
</dbReference>
<keyword evidence="2" id="KW-1185">Reference proteome</keyword>
<dbReference type="Proteomes" id="UP001145742">
    <property type="component" value="Unassembled WGS sequence"/>
</dbReference>
<comment type="caution">
    <text evidence="1">The sequence shown here is derived from an EMBL/GenBank/DDBJ whole genome shotgun (WGS) entry which is preliminary data.</text>
</comment>
<organism evidence="1 2">
    <name type="scientific">Willisornis vidua</name>
    <name type="common">Xingu scale-backed antbird</name>
    <dbReference type="NCBI Taxonomy" id="1566151"/>
    <lineage>
        <taxon>Eukaryota</taxon>
        <taxon>Metazoa</taxon>
        <taxon>Chordata</taxon>
        <taxon>Craniata</taxon>
        <taxon>Vertebrata</taxon>
        <taxon>Euteleostomi</taxon>
        <taxon>Archelosauria</taxon>
        <taxon>Archosauria</taxon>
        <taxon>Dinosauria</taxon>
        <taxon>Saurischia</taxon>
        <taxon>Theropoda</taxon>
        <taxon>Coelurosauria</taxon>
        <taxon>Aves</taxon>
        <taxon>Neognathae</taxon>
        <taxon>Neoaves</taxon>
        <taxon>Telluraves</taxon>
        <taxon>Australaves</taxon>
        <taxon>Passeriformes</taxon>
        <taxon>Thamnophilidae</taxon>
        <taxon>Willisornis</taxon>
    </lineage>
</organism>
<proteinExistence type="predicted"/>
<accession>A0ABQ9DNG6</accession>
<reference evidence="1" key="1">
    <citation type="submission" date="2019-10" db="EMBL/GenBank/DDBJ databases">
        <authorList>
            <person name="Soares A.E.R."/>
            <person name="Aleixo A."/>
            <person name="Schneider P."/>
            <person name="Miyaki C.Y."/>
            <person name="Schneider M.P."/>
            <person name="Mello C."/>
            <person name="Vasconcelos A.T.R."/>
        </authorList>
    </citation>
    <scope>NUCLEOTIDE SEQUENCE</scope>
    <source>
        <tissue evidence="1">Muscle</tissue>
    </source>
</reference>
<evidence type="ECO:0000313" key="2">
    <source>
        <dbReference type="Proteomes" id="UP001145742"/>
    </source>
</evidence>
<gene>
    <name evidence="1" type="ORF">WISP_34547</name>
</gene>